<gene>
    <name evidence="3" type="ORF">dsmv_0951</name>
</gene>
<sequence>MDTIDRVDGLPEEDVNGNRGYREPDAPPIQADTDRRPLNIAYRLKESAVKYPNKRAVVYPAGWDDSNRVAYTHLTFTQLDKESDCLAHGLERVGIRRGTRTLLMVPPSLDFFALTFALFKIGAVPVVVDPGMGVKRMIQCIQESKPEGFIGIAKAHLLRWRYPAFFRTVTTWVSVGRRWFPGAFNLKQVHQRPWVPYQPAVTYADEIAAILFTTGATGPAKGVIYTHGNFDAQVRHIQSYFGIGPDEIDLPTFPLFSLFDPALGMTAVIPDMDPTRPAEADPEKIVDIIEDQGITNMFGSPALLNHVGEHGRSAGITLPSLRRVISAGAPVMPAIIEKFSGMLPEDAEIYTPYGATEAMPVLCLGAKEILSATRKFSEQGYGICVGRPVGDITVGIIRITDNPIEQWSDDLLVEKGEIGEIVVKGDVVTRRYFERPQEETAAKIPDGDAFWHRMGDVGWQDNKDRVWFCGRKTHRVVTENGPLFTIPCEAIFNQHPAVFRSALVGVGRAPHQKPVICIELNKNDKNVNKDALKHELLNLAAKHPMTQEIKTILFHDGFPVDIRHNAKIYREQLAAWATK</sequence>
<dbReference type="PATRIC" id="fig|1121405.3.peg.105"/>
<keyword evidence="4" id="KW-1185">Reference proteome</keyword>
<dbReference type="EMBL" id="ATHJ01000011">
    <property type="protein sequence ID" value="EPR44915.1"/>
    <property type="molecule type" value="Genomic_DNA"/>
</dbReference>
<dbReference type="AlphaFoldDB" id="S7U713"/>
<evidence type="ECO:0000313" key="4">
    <source>
        <dbReference type="Proteomes" id="UP000014977"/>
    </source>
</evidence>
<dbReference type="eggNOG" id="COG0318">
    <property type="taxonomic scope" value="Bacteria"/>
</dbReference>
<evidence type="ECO:0000259" key="2">
    <source>
        <dbReference type="Pfam" id="PF00501"/>
    </source>
</evidence>
<keyword evidence="3" id="KW-0436">Ligase</keyword>
<feature type="region of interest" description="Disordered" evidence="1">
    <location>
        <begin position="1"/>
        <end position="33"/>
    </location>
</feature>
<dbReference type="InterPro" id="IPR000873">
    <property type="entry name" value="AMP-dep_synth/lig_dom"/>
</dbReference>
<dbReference type="InterPro" id="IPR050237">
    <property type="entry name" value="ATP-dep_AMP-bd_enzyme"/>
</dbReference>
<dbReference type="SUPFAM" id="SSF56801">
    <property type="entry name" value="Acetyl-CoA synthetase-like"/>
    <property type="match status" value="1"/>
</dbReference>
<accession>S7U713</accession>
<dbReference type="Proteomes" id="UP000014977">
    <property type="component" value="Unassembled WGS sequence"/>
</dbReference>
<evidence type="ECO:0000256" key="1">
    <source>
        <dbReference type="SAM" id="MobiDB-lite"/>
    </source>
</evidence>
<name>S7U713_DESML</name>
<dbReference type="GO" id="GO:0016874">
    <property type="term" value="F:ligase activity"/>
    <property type="evidence" value="ECO:0007669"/>
    <property type="project" value="UniProtKB-KW"/>
</dbReference>
<proteinExistence type="predicted"/>
<organism evidence="3 4">
    <name type="scientific">Desulfococcus multivorans DSM 2059</name>
    <dbReference type="NCBI Taxonomy" id="1121405"/>
    <lineage>
        <taxon>Bacteria</taxon>
        <taxon>Pseudomonadati</taxon>
        <taxon>Thermodesulfobacteriota</taxon>
        <taxon>Desulfobacteria</taxon>
        <taxon>Desulfobacterales</taxon>
        <taxon>Desulfococcaceae</taxon>
        <taxon>Desulfococcus</taxon>
    </lineage>
</organism>
<dbReference type="Pfam" id="PF00501">
    <property type="entry name" value="AMP-binding"/>
    <property type="match status" value="1"/>
</dbReference>
<dbReference type="CDD" id="cd05910">
    <property type="entry name" value="FACL_like_1"/>
    <property type="match status" value="1"/>
</dbReference>
<dbReference type="STRING" id="897.B2D07_11645"/>
<evidence type="ECO:0000313" key="3">
    <source>
        <dbReference type="EMBL" id="EPR44915.1"/>
    </source>
</evidence>
<comment type="caution">
    <text evidence="3">The sequence shown here is derived from an EMBL/GenBank/DDBJ whole genome shotgun (WGS) entry which is preliminary data.</text>
</comment>
<protein>
    <submittedName>
        <fullName evidence="3">AMP-dependent synthetase and ligase</fullName>
    </submittedName>
</protein>
<dbReference type="RefSeq" id="WP_020875142.1">
    <property type="nucleotide sequence ID" value="NZ_ATHJ01000011.1"/>
</dbReference>
<dbReference type="OrthoDB" id="9799237at2"/>
<dbReference type="Gene3D" id="3.40.50.12780">
    <property type="entry name" value="N-terminal domain of ligase-like"/>
    <property type="match status" value="1"/>
</dbReference>
<dbReference type="InterPro" id="IPR042099">
    <property type="entry name" value="ANL_N_sf"/>
</dbReference>
<dbReference type="PANTHER" id="PTHR43767">
    <property type="entry name" value="LONG-CHAIN-FATTY-ACID--COA LIGASE"/>
    <property type="match status" value="1"/>
</dbReference>
<dbReference type="NCBIfam" id="NF006754">
    <property type="entry name" value="PRK09274.1"/>
    <property type="match status" value="1"/>
</dbReference>
<reference evidence="3 4" key="1">
    <citation type="journal article" date="2013" name="Genome Announc.">
        <title>Draft genome sequences for three mercury-methylating, sulfate-reducing bacteria.</title>
        <authorList>
            <person name="Brown S.D."/>
            <person name="Hurt R.A.Jr."/>
            <person name="Gilmour C.C."/>
            <person name="Elias D.A."/>
        </authorList>
    </citation>
    <scope>NUCLEOTIDE SEQUENCE [LARGE SCALE GENOMIC DNA]</scope>
    <source>
        <strain evidence="3 4">DSM 2059</strain>
    </source>
</reference>
<feature type="domain" description="AMP-dependent synthetase/ligase" evidence="2">
    <location>
        <begin position="45"/>
        <end position="433"/>
    </location>
</feature>
<dbReference type="PANTHER" id="PTHR43767:SF1">
    <property type="entry name" value="NONRIBOSOMAL PEPTIDE SYNTHASE PES1 (EUROFUNG)-RELATED"/>
    <property type="match status" value="1"/>
</dbReference>